<dbReference type="InterPro" id="IPR000504">
    <property type="entry name" value="RRM_dom"/>
</dbReference>
<dbReference type="PROSITE" id="PS50086">
    <property type="entry name" value="TBC_RABGAP"/>
    <property type="match status" value="1"/>
</dbReference>
<evidence type="ECO:0000256" key="2">
    <source>
        <dbReference type="ARBA" id="ARBA00015192"/>
    </source>
</evidence>
<dbReference type="Pfam" id="PF13516">
    <property type="entry name" value="LRR_6"/>
    <property type="match status" value="1"/>
</dbReference>
<dbReference type="InterPro" id="IPR001611">
    <property type="entry name" value="Leu-rich_rpt"/>
</dbReference>
<dbReference type="Gene3D" id="1.10.472.80">
    <property type="entry name" value="Ypt/Rab-GAP domain of gyp1p, domain 3"/>
    <property type="match status" value="1"/>
</dbReference>
<evidence type="ECO:0000256" key="6">
    <source>
        <dbReference type="SAM" id="MobiDB-lite"/>
    </source>
</evidence>
<evidence type="ECO:0000256" key="1">
    <source>
        <dbReference type="ARBA" id="ARBA00007408"/>
    </source>
</evidence>
<dbReference type="InterPro" id="IPR035979">
    <property type="entry name" value="RBD_domain_sf"/>
</dbReference>
<dbReference type="PANTHER" id="PTHR47219:SF20">
    <property type="entry name" value="TBC1 DOMAIN FAMILY MEMBER 2B"/>
    <property type="match status" value="1"/>
</dbReference>
<dbReference type="InterPro" id="IPR050302">
    <property type="entry name" value="Rab_GAP_TBC_domain"/>
</dbReference>
<dbReference type="PROSITE" id="PS50102">
    <property type="entry name" value="RRM"/>
    <property type="match status" value="1"/>
</dbReference>
<dbReference type="EMBL" id="OU015568">
    <property type="protein sequence ID" value="CAG5084053.1"/>
    <property type="molecule type" value="Genomic_DNA"/>
</dbReference>
<dbReference type="Pfam" id="PF00076">
    <property type="entry name" value="RRM_1"/>
    <property type="match status" value="1"/>
</dbReference>
<dbReference type="Gene3D" id="3.80.10.10">
    <property type="entry name" value="Ribonuclease Inhibitor"/>
    <property type="match status" value="1"/>
</dbReference>
<gene>
    <name evidence="9" type="ORF">OKIOD_LOCUS2091</name>
</gene>
<feature type="region of interest" description="Disordered" evidence="6">
    <location>
        <begin position="1118"/>
        <end position="1152"/>
    </location>
</feature>
<dbReference type="Proteomes" id="UP001158576">
    <property type="component" value="Chromosome PAR"/>
</dbReference>
<comment type="similarity">
    <text evidence="1">Belongs to the RRM RBM42 family.</text>
</comment>
<dbReference type="SUPFAM" id="SSF52047">
    <property type="entry name" value="RNI-like"/>
    <property type="match status" value="1"/>
</dbReference>
<dbReference type="InterPro" id="IPR034215">
    <property type="entry name" value="RBM42_RRM"/>
</dbReference>
<dbReference type="PANTHER" id="PTHR47219">
    <property type="entry name" value="RAB GTPASE-ACTIVATING PROTEIN 1-LIKE"/>
    <property type="match status" value="1"/>
</dbReference>
<dbReference type="InterPro" id="IPR035969">
    <property type="entry name" value="Rab-GAP_TBC_sf"/>
</dbReference>
<dbReference type="Gene3D" id="3.30.70.330">
    <property type="match status" value="1"/>
</dbReference>
<evidence type="ECO:0000256" key="5">
    <source>
        <dbReference type="SAM" id="Coils"/>
    </source>
</evidence>
<proteinExistence type="inferred from homology"/>
<dbReference type="InterPro" id="IPR012677">
    <property type="entry name" value="Nucleotide-bd_a/b_plait_sf"/>
</dbReference>
<sequence length="1291" mass="147234">MELGNRLDTCAGTLDLSGLALNSDIKGLAEVLKTKPVTHLVLADCLLDPSAAEKLFNVLSGLSVLDVRGNDLRGKSVSALAGLVRKCTTLHTIIMEWNSLGNCEFEFEELCNAITNSRTNPPIRCLDLRWNRIGASGGREIVDAIKHNSTIEELLLEGNGLSKDLVDSIRVICERNRCHSEAVLRGHKEASFLLNELEMTKNMAMSETQKLEGQLSIGRREKTKIEGDLWDTKEILIQLRSKLEIAESQLIEKDALLAQAAEEMRLYRQESKEIAQKQQVEIDDLKQRGRMATEEANHEKDLLKKKLLETEAERDNAVRDARSFKLEIENLHKNIESERRNATETRENDEMHFQRNLNRANENVERERAAKRANEEECVSLRQQLAELTLAHRQYQEESTTARKEMEFNLKQQRDGGIKQVETVLEKERSQRIASDRALDASRTQIEDLQTRMKCNEDSRDRLTSQLRTTENSIEPTKKALEKANAQLVEMKEDHLNAITAVRAEADKLSVDPKFCSEMSCSVVVESLRASKLPAEGFDELGFALRDGAKTYFLDQVPQTQRWIRFLEHTLGSSWNQHTDPLESSAHLDQLLCEGVPFGLHGFIYPILCNVSSMKAGSKLSYVELVENSGPSDRAIEKDLLRALPDNYYFRKLQDRGVQSLRRVLNAIRLHLPHYGYCQGMGMLVGYLLLILEEEEAFWVTVHILSNILPEKYYSEELTGLRVEQKLLRKLVKQKLPLTDEFLNERDVDITLVSINWLVTLFAGVLPPVMVYRVWDVMLYRGFSAIHSMSLFLLRHYEDDLIAMPFSSDGFKFLASLPQRIRKDELFIDFDCIKLKTETLAHYRKKITAKARQAPVKKIIIELKEDDLNPVEQNFTHLSPHLKQAEVVLSIRAAVDAICRHFDKQLNDFLDYNRERSRSSAKEMVVRAKVLEDFEDLDTGEVRALTDEIIEICDQSDEKYWLDMDDEFAKFMSEVSDIPAAAPEPAPVAPRKRGLPAAYANRTNMFSSLKPKVQKIELDPATIPQDTHLANATISAAPVKNEWVAPFMRKNEDTGPRKIGLEKVNVTPFFGNEKQAFSLKKEAAVESAPKSYAIKQEEQEAKIQHMSDKDLKAKLEMQPTSAFSVGPKKPEDKKKVKKEKSDKNNESGQKPAFVGMDKKLEARGKKFIRCAAGEKWEDHTLGEWDAADYRIFAGDLGNEVTDDVLARAFNKYPSFLKAKVIREKGPKMGKSKGYGFISFRDPEDFIKAMREMNGKYVGNRPIKLRKSTWKDRQVEVVKKKNKEKKKLGYRV</sequence>
<dbReference type="CDD" id="cd12383">
    <property type="entry name" value="RRM_RBM42"/>
    <property type="match status" value="1"/>
</dbReference>
<evidence type="ECO:0000313" key="9">
    <source>
        <dbReference type="EMBL" id="CAG5084053.1"/>
    </source>
</evidence>
<accession>A0ABN7RVC7</accession>
<keyword evidence="5" id="KW-0175">Coiled coil</keyword>
<evidence type="ECO:0000259" key="8">
    <source>
        <dbReference type="PROSITE" id="PS50102"/>
    </source>
</evidence>
<dbReference type="SMART" id="SM00360">
    <property type="entry name" value="RRM"/>
    <property type="match status" value="1"/>
</dbReference>
<dbReference type="Pfam" id="PF00566">
    <property type="entry name" value="RabGAP-TBC"/>
    <property type="match status" value="1"/>
</dbReference>
<name>A0ABN7RVC7_OIKDI</name>
<feature type="compositionally biased region" description="Basic and acidic residues" evidence="6">
    <location>
        <begin position="1128"/>
        <end position="1145"/>
    </location>
</feature>
<feature type="coiled-coil region" evidence="5">
    <location>
        <begin position="446"/>
        <end position="498"/>
    </location>
</feature>
<keyword evidence="10" id="KW-1185">Reference proteome</keyword>
<keyword evidence="4" id="KW-0694">RNA-binding</keyword>
<feature type="domain" description="Rab-GAP TBC" evidence="7">
    <location>
        <begin position="595"/>
        <end position="782"/>
    </location>
</feature>
<reference evidence="9 10" key="1">
    <citation type="submission" date="2021-04" db="EMBL/GenBank/DDBJ databases">
        <authorList>
            <person name="Bliznina A."/>
        </authorList>
    </citation>
    <scope>NUCLEOTIDE SEQUENCE [LARGE SCALE GENOMIC DNA]</scope>
</reference>
<protein>
    <recommendedName>
        <fullName evidence="2">RNA-binding protein 42</fullName>
    </recommendedName>
    <alternativeName>
        <fullName evidence="3">RNA-binding motif protein 42</fullName>
    </alternativeName>
</protein>
<dbReference type="SUPFAM" id="SSF54928">
    <property type="entry name" value="RNA-binding domain, RBD"/>
    <property type="match status" value="1"/>
</dbReference>
<evidence type="ECO:0000313" key="10">
    <source>
        <dbReference type="Proteomes" id="UP001158576"/>
    </source>
</evidence>
<feature type="coiled-coil region" evidence="5">
    <location>
        <begin position="243"/>
        <end position="405"/>
    </location>
</feature>
<dbReference type="InterPro" id="IPR032675">
    <property type="entry name" value="LRR_dom_sf"/>
</dbReference>
<dbReference type="SUPFAM" id="SSF47923">
    <property type="entry name" value="Ypt/Rab-GAP domain of gyp1p"/>
    <property type="match status" value="2"/>
</dbReference>
<dbReference type="SMART" id="SM00164">
    <property type="entry name" value="TBC"/>
    <property type="match status" value="1"/>
</dbReference>
<evidence type="ECO:0000256" key="4">
    <source>
        <dbReference type="PROSITE-ProRule" id="PRU00176"/>
    </source>
</evidence>
<dbReference type="InterPro" id="IPR000195">
    <property type="entry name" value="Rab-GAP-TBC_dom"/>
</dbReference>
<evidence type="ECO:0000256" key="3">
    <source>
        <dbReference type="ARBA" id="ARBA00030574"/>
    </source>
</evidence>
<evidence type="ECO:0000259" key="7">
    <source>
        <dbReference type="PROSITE" id="PS50086"/>
    </source>
</evidence>
<organism evidence="9 10">
    <name type="scientific">Oikopleura dioica</name>
    <name type="common">Tunicate</name>
    <dbReference type="NCBI Taxonomy" id="34765"/>
    <lineage>
        <taxon>Eukaryota</taxon>
        <taxon>Metazoa</taxon>
        <taxon>Chordata</taxon>
        <taxon>Tunicata</taxon>
        <taxon>Appendicularia</taxon>
        <taxon>Copelata</taxon>
        <taxon>Oikopleuridae</taxon>
        <taxon>Oikopleura</taxon>
    </lineage>
</organism>
<feature type="domain" description="RRM" evidence="8">
    <location>
        <begin position="1189"/>
        <end position="1269"/>
    </location>
</feature>
<dbReference type="Gene3D" id="1.10.8.270">
    <property type="entry name" value="putative rabgap domain of human tbc1 domain family member 14 like domains"/>
    <property type="match status" value="1"/>
</dbReference>